<evidence type="ECO:0000313" key="3">
    <source>
        <dbReference type="Proteomes" id="UP000435304"/>
    </source>
</evidence>
<dbReference type="Pfam" id="PF03747">
    <property type="entry name" value="ADP_ribosyl_GH"/>
    <property type="match status" value="1"/>
</dbReference>
<sequence>MDRDRMAGVLVGQACGDALGVPYEFGSRALGEHPTMLGGGLGAYAPGEFSDDTQMAVCIAQVAATGADLTSDAALDEVATAFLEWQRLGATDIGNQTARVLGAALRTEGPVGRRMTEAARRDLAVHPRGGAGNGALMRTAVVGLTRLDDRRLTADAAAAVAALTHPDPDAVASCVLWSEAVRRAVVDRELDVHSGLDLLPVGQRDRWRALLDEATQEQPSRFLRNGWTVTALQAAWSSIVHTPVPAEEPAAGSFGCLHLQHVLETAIRIGHDTDTVAAIAGGLLGAYWGVSAVPARWRRKVHGWPGVRVRDLVTLSVLTGVGGRPDSAGWPGVARMPYAEPGWTAVPHPDDAGVLLGTVGDLGQAGDAVVSLCRLGFHQVPAAGVREEDHVEVWLLDSDDPADNPHLDFVLADTASVVADLRAEGRTVLVHCVAAEQRTPAVAVAYARRLGRSAQEAQAAVAQALPSTRSSGRLWERAASVSL</sequence>
<feature type="binding site" evidence="1">
    <location>
        <position position="275"/>
    </location>
    <ligand>
        <name>Mg(2+)</name>
        <dbReference type="ChEBI" id="CHEBI:18420"/>
        <label>1</label>
    </ligand>
</feature>
<gene>
    <name evidence="2" type="ORF">GC722_00320</name>
</gene>
<evidence type="ECO:0000256" key="1">
    <source>
        <dbReference type="PIRSR" id="PIRSR605502-1"/>
    </source>
</evidence>
<evidence type="ECO:0000313" key="2">
    <source>
        <dbReference type="EMBL" id="MVA74486.1"/>
    </source>
</evidence>
<name>A0A6A9UNQ0_9ACTN</name>
<keyword evidence="3" id="KW-1185">Reference proteome</keyword>
<feature type="binding site" evidence="1">
    <location>
        <position position="272"/>
    </location>
    <ligand>
        <name>Mg(2+)</name>
        <dbReference type="ChEBI" id="CHEBI:18420"/>
        <label>1</label>
    </ligand>
</feature>
<dbReference type="InterPro" id="IPR005502">
    <property type="entry name" value="Ribosyl_crysJ1"/>
</dbReference>
<dbReference type="PANTHER" id="PTHR16222:SF12">
    <property type="entry name" value="ADP-RIBOSYLGLYCOHYDROLASE-RELATED"/>
    <property type="match status" value="1"/>
</dbReference>
<feature type="binding site" evidence="1">
    <location>
        <position position="50"/>
    </location>
    <ligand>
        <name>Mg(2+)</name>
        <dbReference type="ChEBI" id="CHEBI:18420"/>
        <label>1</label>
    </ligand>
</feature>
<keyword evidence="1" id="KW-0479">Metal-binding</keyword>
<dbReference type="SUPFAM" id="SSF101478">
    <property type="entry name" value="ADP-ribosylglycohydrolase"/>
    <property type="match status" value="1"/>
</dbReference>
<reference evidence="2 3" key="1">
    <citation type="submission" date="2019-12" db="EMBL/GenBank/DDBJ databases">
        <title>Auraticoccus cholistani sp. nov., an actinomycete isolated from soil of Cholistan desert.</title>
        <authorList>
            <person name="Cheema M.T."/>
        </authorList>
    </citation>
    <scope>NUCLEOTIDE SEQUENCE [LARGE SCALE GENOMIC DNA]</scope>
    <source>
        <strain evidence="2 3">F435</strain>
    </source>
</reference>
<dbReference type="PANTHER" id="PTHR16222">
    <property type="entry name" value="ADP-RIBOSYLGLYCOHYDROLASE"/>
    <property type="match status" value="1"/>
</dbReference>
<dbReference type="GO" id="GO:0016787">
    <property type="term" value="F:hydrolase activity"/>
    <property type="evidence" value="ECO:0007669"/>
    <property type="project" value="UniProtKB-KW"/>
</dbReference>
<comment type="cofactor">
    <cofactor evidence="1">
        <name>Mg(2+)</name>
        <dbReference type="ChEBI" id="CHEBI:18420"/>
    </cofactor>
    <text evidence="1">Binds 2 magnesium ions per subunit.</text>
</comment>
<dbReference type="GO" id="GO:0046872">
    <property type="term" value="F:metal ion binding"/>
    <property type="evidence" value="ECO:0007669"/>
    <property type="project" value="UniProtKB-KW"/>
</dbReference>
<dbReference type="Gene3D" id="3.90.190.10">
    <property type="entry name" value="Protein tyrosine phosphatase superfamily"/>
    <property type="match status" value="1"/>
</dbReference>
<dbReference type="AlphaFoldDB" id="A0A6A9UNQ0"/>
<feature type="binding site" evidence="1">
    <location>
        <position position="52"/>
    </location>
    <ligand>
        <name>Mg(2+)</name>
        <dbReference type="ChEBI" id="CHEBI:18420"/>
        <label>1</label>
    </ligand>
</feature>
<dbReference type="Proteomes" id="UP000435304">
    <property type="component" value="Unassembled WGS sequence"/>
</dbReference>
<keyword evidence="1" id="KW-0460">Magnesium</keyword>
<dbReference type="Gene3D" id="1.10.4080.10">
    <property type="entry name" value="ADP-ribosylation/Crystallin J1"/>
    <property type="match status" value="1"/>
</dbReference>
<dbReference type="SUPFAM" id="SSF52799">
    <property type="entry name" value="(Phosphotyrosine protein) phosphatases II"/>
    <property type="match status" value="1"/>
</dbReference>
<organism evidence="2 3">
    <name type="scientific">Auraticoccus cholistanensis</name>
    <dbReference type="NCBI Taxonomy" id="2656650"/>
    <lineage>
        <taxon>Bacteria</taxon>
        <taxon>Bacillati</taxon>
        <taxon>Actinomycetota</taxon>
        <taxon>Actinomycetes</taxon>
        <taxon>Propionibacteriales</taxon>
        <taxon>Propionibacteriaceae</taxon>
        <taxon>Auraticoccus</taxon>
    </lineage>
</organism>
<comment type="caution">
    <text evidence="2">The sequence shown here is derived from an EMBL/GenBank/DDBJ whole genome shotgun (WGS) entry which is preliminary data.</text>
</comment>
<dbReference type="InterPro" id="IPR036705">
    <property type="entry name" value="Ribosyl_crysJ1_sf"/>
</dbReference>
<protein>
    <submittedName>
        <fullName evidence="2">Ribosylglycohydrolase</fullName>
    </submittedName>
</protein>
<dbReference type="InterPro" id="IPR029021">
    <property type="entry name" value="Prot-tyrosine_phosphatase-like"/>
</dbReference>
<proteinExistence type="predicted"/>
<dbReference type="EMBL" id="WPCU01000001">
    <property type="protein sequence ID" value="MVA74486.1"/>
    <property type="molecule type" value="Genomic_DNA"/>
</dbReference>
<accession>A0A6A9UNQ0</accession>
<keyword evidence="2" id="KW-0378">Hydrolase</keyword>
<feature type="binding site" evidence="1">
    <location>
        <position position="274"/>
    </location>
    <ligand>
        <name>Mg(2+)</name>
        <dbReference type="ChEBI" id="CHEBI:18420"/>
        <label>1</label>
    </ligand>
</feature>
<feature type="binding site" evidence="1">
    <location>
        <position position="51"/>
    </location>
    <ligand>
        <name>Mg(2+)</name>
        <dbReference type="ChEBI" id="CHEBI:18420"/>
        <label>1</label>
    </ligand>
</feature>
<dbReference type="InterPro" id="IPR050792">
    <property type="entry name" value="ADP-ribosylglycohydrolase"/>
</dbReference>